<sequence>MSRAATTRNAGPRLLLPAARGAAVALLTALVVAAGVHTSWDTARYVMIPDDRQSGRLTLESCDKDACTGSFEPDREDGTAAREAVRMAQPIGRTEGETVPVVLRPDTDDAMRTGLPGVLYSWLPLTGALLLAAVVIAGGLRLYRIGWIVAGSGLTLLVATFLAW</sequence>
<reference evidence="2 3" key="1">
    <citation type="submission" date="2016-10" db="EMBL/GenBank/DDBJ databases">
        <authorList>
            <person name="de Groot N.N."/>
        </authorList>
    </citation>
    <scope>NUCLEOTIDE SEQUENCE [LARGE SCALE GENOMIC DNA]</scope>
    <source>
        <strain evidence="2 3">CGMCC 4.5739</strain>
    </source>
</reference>
<keyword evidence="1" id="KW-0472">Membrane</keyword>
<gene>
    <name evidence="2" type="ORF">SAMN05421773_102134</name>
</gene>
<evidence type="ECO:0000313" key="2">
    <source>
        <dbReference type="EMBL" id="SFC15097.1"/>
    </source>
</evidence>
<dbReference type="STRING" id="910347.SAMN05421773_102134"/>
<feature type="transmembrane region" description="Helical" evidence="1">
    <location>
        <begin position="21"/>
        <end position="40"/>
    </location>
</feature>
<dbReference type="EMBL" id="FOLM01000002">
    <property type="protein sequence ID" value="SFC15097.1"/>
    <property type="molecule type" value="Genomic_DNA"/>
</dbReference>
<organism evidence="2 3">
    <name type="scientific">Streptomyces aidingensis</name>
    <dbReference type="NCBI Taxonomy" id="910347"/>
    <lineage>
        <taxon>Bacteria</taxon>
        <taxon>Bacillati</taxon>
        <taxon>Actinomycetota</taxon>
        <taxon>Actinomycetes</taxon>
        <taxon>Kitasatosporales</taxon>
        <taxon>Streptomycetaceae</taxon>
        <taxon>Streptomyces</taxon>
    </lineage>
</organism>
<keyword evidence="3" id="KW-1185">Reference proteome</keyword>
<keyword evidence="1" id="KW-0812">Transmembrane</keyword>
<dbReference type="RefSeq" id="WP_245833842.1">
    <property type="nucleotide sequence ID" value="NZ_FOLM01000002.1"/>
</dbReference>
<name>A0A1I1GTJ3_9ACTN</name>
<evidence type="ECO:0000313" key="3">
    <source>
        <dbReference type="Proteomes" id="UP000199207"/>
    </source>
</evidence>
<proteinExistence type="predicted"/>
<evidence type="ECO:0000256" key="1">
    <source>
        <dbReference type="SAM" id="Phobius"/>
    </source>
</evidence>
<dbReference type="Proteomes" id="UP000199207">
    <property type="component" value="Unassembled WGS sequence"/>
</dbReference>
<dbReference type="AlphaFoldDB" id="A0A1I1GTJ3"/>
<protein>
    <submittedName>
        <fullName evidence="2">Uncharacterized protein</fullName>
    </submittedName>
</protein>
<keyword evidence="1" id="KW-1133">Transmembrane helix</keyword>
<feature type="transmembrane region" description="Helical" evidence="1">
    <location>
        <begin position="145"/>
        <end position="163"/>
    </location>
</feature>
<accession>A0A1I1GTJ3</accession>
<feature type="transmembrane region" description="Helical" evidence="1">
    <location>
        <begin position="119"/>
        <end position="138"/>
    </location>
</feature>